<dbReference type="OrthoDB" id="3983163at2759"/>
<accession>A0A1Y1ZII8</accession>
<dbReference type="EMBL" id="MCFA01000078">
    <property type="protein sequence ID" value="ORY10063.1"/>
    <property type="molecule type" value="Genomic_DNA"/>
</dbReference>
<keyword evidence="3" id="KW-1185">Reference proteome</keyword>
<sequence length="181" mass="20195">MSPPLPTIPLSSLATSINAIPTPSNSSSTPSTKARKPPISDPRECSLKELVQYRCNAEVEGGKEGVGRKAVVLCKPVVRLFRVLPIPPPLPLGHKAIFCTRHTPRASASPSAPFPSFSLDTILLHFLTPHQLLRRNHRNHGMGVLGRETRRTRYYTRNIGIDAERLTHLRLPLMMDWRRGE</sequence>
<reference evidence="2 3" key="1">
    <citation type="submission" date="2016-07" db="EMBL/GenBank/DDBJ databases">
        <title>Pervasive Adenine N6-methylation of Active Genes in Fungi.</title>
        <authorList>
            <consortium name="DOE Joint Genome Institute"/>
            <person name="Mondo S.J."/>
            <person name="Dannebaum R.O."/>
            <person name="Kuo R.C."/>
            <person name="Labutti K."/>
            <person name="Haridas S."/>
            <person name="Kuo A."/>
            <person name="Salamov A."/>
            <person name="Ahrendt S.R."/>
            <person name="Lipzen A."/>
            <person name="Sullivan W."/>
            <person name="Andreopoulos W.B."/>
            <person name="Clum A."/>
            <person name="Lindquist E."/>
            <person name="Daum C."/>
            <person name="Ramamoorthy G.K."/>
            <person name="Gryganskyi A."/>
            <person name="Culley D."/>
            <person name="Magnuson J.K."/>
            <person name="James T.Y."/>
            <person name="O'Malley M.A."/>
            <person name="Stajich J.E."/>
            <person name="Spatafora J.W."/>
            <person name="Visel A."/>
            <person name="Grigoriev I.V."/>
        </authorList>
    </citation>
    <scope>NUCLEOTIDE SEQUENCE [LARGE SCALE GENOMIC DNA]</scope>
    <source>
        <strain evidence="2 3">CBS 115471</strain>
    </source>
</reference>
<protein>
    <submittedName>
        <fullName evidence="2">Uncharacterized protein</fullName>
    </submittedName>
</protein>
<dbReference type="InterPro" id="IPR024645">
    <property type="entry name" value="Mitochondr_Som1"/>
</dbReference>
<feature type="region of interest" description="Disordered" evidence="1">
    <location>
        <begin position="16"/>
        <end position="42"/>
    </location>
</feature>
<evidence type="ECO:0000313" key="3">
    <source>
        <dbReference type="Proteomes" id="UP000193144"/>
    </source>
</evidence>
<dbReference type="GO" id="GO:0042720">
    <property type="term" value="C:mitochondrial inner membrane peptidase complex"/>
    <property type="evidence" value="ECO:0007669"/>
    <property type="project" value="InterPro"/>
</dbReference>
<comment type="caution">
    <text evidence="2">The sequence shown here is derived from an EMBL/GenBank/DDBJ whole genome shotgun (WGS) entry which is preliminary data.</text>
</comment>
<organism evidence="2 3">
    <name type="scientific">Clohesyomyces aquaticus</name>
    <dbReference type="NCBI Taxonomy" id="1231657"/>
    <lineage>
        <taxon>Eukaryota</taxon>
        <taxon>Fungi</taxon>
        <taxon>Dikarya</taxon>
        <taxon>Ascomycota</taxon>
        <taxon>Pezizomycotina</taxon>
        <taxon>Dothideomycetes</taxon>
        <taxon>Pleosporomycetidae</taxon>
        <taxon>Pleosporales</taxon>
        <taxon>Lindgomycetaceae</taxon>
        <taxon>Clohesyomyces</taxon>
    </lineage>
</organism>
<dbReference type="Proteomes" id="UP000193144">
    <property type="component" value="Unassembled WGS sequence"/>
</dbReference>
<name>A0A1Y1ZII8_9PLEO</name>
<dbReference type="Pfam" id="PF11093">
    <property type="entry name" value="Mitochondr_Som1"/>
    <property type="match status" value="1"/>
</dbReference>
<evidence type="ECO:0000256" key="1">
    <source>
        <dbReference type="SAM" id="MobiDB-lite"/>
    </source>
</evidence>
<evidence type="ECO:0000313" key="2">
    <source>
        <dbReference type="EMBL" id="ORY10063.1"/>
    </source>
</evidence>
<feature type="compositionally biased region" description="Low complexity" evidence="1">
    <location>
        <begin position="16"/>
        <end position="32"/>
    </location>
</feature>
<proteinExistence type="predicted"/>
<dbReference type="AlphaFoldDB" id="A0A1Y1ZII8"/>
<gene>
    <name evidence="2" type="ORF">BCR34DRAFT_588889</name>
</gene>